<feature type="compositionally biased region" description="Low complexity" evidence="8">
    <location>
        <begin position="467"/>
        <end position="476"/>
    </location>
</feature>
<feature type="region of interest" description="Disordered" evidence="8">
    <location>
        <begin position="378"/>
        <end position="405"/>
    </location>
</feature>
<dbReference type="PROSITE" id="PS50011">
    <property type="entry name" value="PROTEIN_KINASE_DOM"/>
    <property type="match status" value="1"/>
</dbReference>
<feature type="region of interest" description="Disordered" evidence="8">
    <location>
        <begin position="467"/>
        <end position="561"/>
    </location>
</feature>
<feature type="region of interest" description="Disordered" evidence="8">
    <location>
        <begin position="1"/>
        <end position="23"/>
    </location>
</feature>
<evidence type="ECO:0000256" key="1">
    <source>
        <dbReference type="ARBA" id="ARBA00006485"/>
    </source>
</evidence>
<feature type="compositionally biased region" description="Polar residues" evidence="8">
    <location>
        <begin position="552"/>
        <end position="561"/>
    </location>
</feature>
<dbReference type="Pfam" id="PF00069">
    <property type="entry name" value="Pkinase"/>
    <property type="match status" value="1"/>
</dbReference>
<keyword evidence="4 7" id="KW-0547">Nucleotide-binding</keyword>
<comment type="caution">
    <text evidence="10">The sequence shown here is derived from an EMBL/GenBank/DDBJ whole genome shotgun (WGS) entry which is preliminary data.</text>
</comment>
<reference evidence="10 11" key="1">
    <citation type="submission" date="2024-06" db="EMBL/GenBank/DDBJ databases">
        <authorList>
            <person name="Kraege A."/>
            <person name="Thomma B."/>
        </authorList>
    </citation>
    <scope>NUCLEOTIDE SEQUENCE [LARGE SCALE GENOMIC DNA]</scope>
</reference>
<keyword evidence="6 7" id="KW-0067">ATP-binding</keyword>
<evidence type="ECO:0000256" key="4">
    <source>
        <dbReference type="ARBA" id="ARBA00022741"/>
    </source>
</evidence>
<keyword evidence="5" id="KW-0418">Kinase</keyword>
<feature type="binding site" evidence="7">
    <location>
        <position position="82"/>
    </location>
    <ligand>
        <name>ATP</name>
        <dbReference type="ChEBI" id="CHEBI:30616"/>
    </ligand>
</feature>
<sequence length="561" mass="62931">MSGPQGYVARSPNIDATPLRPEAERKARWKVELPSSDSIDEQWGGCRGVESAYEKTNQIGEGTYGQVYLATDKQNGDQVALKKIRMDTEKEGFPITAIREIKLLKNLHHANIINLREIVRSQTHKCNNFKGSIYMVFDYMDHDLTGLMERLNHRIPTRQMKCYMKQLMRGLAHCHTHNVLHRDLKAANLLTNNKGQLKLADFGLARTFRDREDGKMTNRVITLWYRPPELLMGSTHYGPEIDMWSVGCIFAELLYGKTLFNGQEESDQLTKIFKAFGTPTEADWPGVSKLQIYHNVKKQPPHRGGFRGFLETKFPGKQTRDLPAGALDLLERMLRLDPKKRISAMEAFKDDFFWSIMPLPFEETEMPTFDASHELDMKRKRHADRGQRQEGQAQAHQGTHDAKRQRTTHNANTGYNQQHYAQQQQHSSYPAPGSHVRPTPMPAIAYGAQPVAYAAASMYPPQQQAGYGAPGQYPGQMAGRPPVHGTRPARVDPLSYMPQQQPMRPGAPYANSGAVRPLQGPGPAYPGAAGRPGGPTSYGPGAPPGYVGPASQGPSWQRQRR</sequence>
<dbReference type="PROSITE" id="PS00108">
    <property type="entry name" value="PROTEIN_KINASE_ST"/>
    <property type="match status" value="1"/>
</dbReference>
<dbReference type="SMART" id="SM00220">
    <property type="entry name" value="S_TKc"/>
    <property type="match status" value="1"/>
</dbReference>
<dbReference type="CDD" id="cd07840">
    <property type="entry name" value="STKc_CDK9_like"/>
    <property type="match status" value="1"/>
</dbReference>
<keyword evidence="11" id="KW-1185">Reference proteome</keyword>
<dbReference type="EMBL" id="CAXHTA020000003">
    <property type="protein sequence ID" value="CAL5220168.1"/>
    <property type="molecule type" value="Genomic_DNA"/>
</dbReference>
<evidence type="ECO:0000256" key="7">
    <source>
        <dbReference type="PROSITE-ProRule" id="PRU10141"/>
    </source>
</evidence>
<keyword evidence="3" id="KW-0808">Transferase</keyword>
<feature type="compositionally biased region" description="Low complexity" evidence="8">
    <location>
        <begin position="521"/>
        <end position="550"/>
    </location>
</feature>
<dbReference type="InterPro" id="IPR017441">
    <property type="entry name" value="Protein_kinase_ATP_BS"/>
</dbReference>
<dbReference type="PANTHER" id="PTHR24056">
    <property type="entry name" value="CELL DIVISION PROTEIN KINASE"/>
    <property type="match status" value="1"/>
</dbReference>
<dbReference type="PROSITE" id="PS00107">
    <property type="entry name" value="PROTEIN_KINASE_ATP"/>
    <property type="match status" value="1"/>
</dbReference>
<dbReference type="InterPro" id="IPR000719">
    <property type="entry name" value="Prot_kinase_dom"/>
</dbReference>
<evidence type="ECO:0000256" key="5">
    <source>
        <dbReference type="ARBA" id="ARBA00022777"/>
    </source>
</evidence>
<name>A0ABP1FPU8_9CHLO</name>
<proteinExistence type="inferred from homology"/>
<comment type="similarity">
    <text evidence="1">Belongs to the protein kinase superfamily. CMGC Ser/Thr protein kinase family. CDC2/CDKX subfamily.</text>
</comment>
<evidence type="ECO:0000313" key="10">
    <source>
        <dbReference type="EMBL" id="CAL5220168.1"/>
    </source>
</evidence>
<evidence type="ECO:0000256" key="8">
    <source>
        <dbReference type="SAM" id="MobiDB-lite"/>
    </source>
</evidence>
<organism evidence="10 11">
    <name type="scientific">Coccomyxa viridis</name>
    <dbReference type="NCBI Taxonomy" id="1274662"/>
    <lineage>
        <taxon>Eukaryota</taxon>
        <taxon>Viridiplantae</taxon>
        <taxon>Chlorophyta</taxon>
        <taxon>core chlorophytes</taxon>
        <taxon>Trebouxiophyceae</taxon>
        <taxon>Trebouxiophyceae incertae sedis</taxon>
        <taxon>Coccomyxaceae</taxon>
        <taxon>Coccomyxa</taxon>
    </lineage>
</organism>
<dbReference type="InterPro" id="IPR050108">
    <property type="entry name" value="CDK"/>
</dbReference>
<protein>
    <submittedName>
        <fullName evidence="10">G2134 protein</fullName>
    </submittedName>
</protein>
<keyword evidence="2" id="KW-0723">Serine/threonine-protein kinase</keyword>
<dbReference type="InterPro" id="IPR008271">
    <property type="entry name" value="Ser/Thr_kinase_AS"/>
</dbReference>
<dbReference type="PANTHER" id="PTHR24056:SF546">
    <property type="entry name" value="CYCLIN-DEPENDENT KINASE 12"/>
    <property type="match status" value="1"/>
</dbReference>
<evidence type="ECO:0000313" key="11">
    <source>
        <dbReference type="Proteomes" id="UP001497392"/>
    </source>
</evidence>
<evidence type="ECO:0000259" key="9">
    <source>
        <dbReference type="PROSITE" id="PS50011"/>
    </source>
</evidence>
<evidence type="ECO:0000256" key="6">
    <source>
        <dbReference type="ARBA" id="ARBA00022840"/>
    </source>
</evidence>
<dbReference type="Gene3D" id="1.10.510.10">
    <property type="entry name" value="Transferase(Phosphotransferase) domain 1"/>
    <property type="match status" value="1"/>
</dbReference>
<dbReference type="SUPFAM" id="SSF56112">
    <property type="entry name" value="Protein kinase-like (PK-like)"/>
    <property type="match status" value="1"/>
</dbReference>
<gene>
    <name evidence="10" type="primary">g2134</name>
    <name evidence="10" type="ORF">VP750_LOCUS1827</name>
</gene>
<accession>A0ABP1FPU8</accession>
<evidence type="ECO:0000256" key="3">
    <source>
        <dbReference type="ARBA" id="ARBA00022679"/>
    </source>
</evidence>
<feature type="domain" description="Protein kinase" evidence="9">
    <location>
        <begin position="53"/>
        <end position="353"/>
    </location>
</feature>
<evidence type="ECO:0000256" key="2">
    <source>
        <dbReference type="ARBA" id="ARBA00022527"/>
    </source>
</evidence>
<dbReference type="InterPro" id="IPR011009">
    <property type="entry name" value="Kinase-like_dom_sf"/>
</dbReference>
<dbReference type="Proteomes" id="UP001497392">
    <property type="component" value="Unassembled WGS sequence"/>
</dbReference>
<dbReference type="Gene3D" id="3.30.200.20">
    <property type="entry name" value="Phosphorylase Kinase, domain 1"/>
    <property type="match status" value="1"/>
</dbReference>